<feature type="transmembrane region" description="Helical" evidence="6">
    <location>
        <begin position="548"/>
        <end position="567"/>
    </location>
</feature>
<evidence type="ECO:0000256" key="5">
    <source>
        <dbReference type="SAM" id="MobiDB-lite"/>
    </source>
</evidence>
<dbReference type="Proteomes" id="UP001369815">
    <property type="component" value="Unassembled WGS sequence"/>
</dbReference>
<feature type="transmembrane region" description="Helical" evidence="6">
    <location>
        <begin position="276"/>
        <end position="296"/>
    </location>
</feature>
<dbReference type="InterPro" id="IPR036259">
    <property type="entry name" value="MFS_trans_sf"/>
</dbReference>
<keyword evidence="3 6" id="KW-1133">Transmembrane helix</keyword>
<evidence type="ECO:0000256" key="1">
    <source>
        <dbReference type="ARBA" id="ARBA00004141"/>
    </source>
</evidence>
<feature type="compositionally biased region" description="Polar residues" evidence="5">
    <location>
        <begin position="1"/>
        <end position="14"/>
    </location>
</feature>
<feature type="transmembrane region" description="Helical" evidence="6">
    <location>
        <begin position="360"/>
        <end position="383"/>
    </location>
</feature>
<dbReference type="CDD" id="cd17323">
    <property type="entry name" value="MFS_Tpo1_MDR_like"/>
    <property type="match status" value="1"/>
</dbReference>
<dbReference type="GO" id="GO:0016020">
    <property type="term" value="C:membrane"/>
    <property type="evidence" value="ECO:0007669"/>
    <property type="project" value="UniProtKB-SubCell"/>
</dbReference>
<sequence>MAQDTENGAENNHIPTEKSEEEKEQELDPKASDLKIPDNEGNKPKDSNHTPKPEEEQEYHKPEEVQQDPQKQGNETDESSHTSKPDEEQADSQKLGNGTDDSSHTSKADEENTDIPADVTPPKNQVRPSLDVVRFSFVLDRDQIRSVYSTGKLILDKDQMRQVHSTSGLAREIPNGLTQADNERGQDSPSTPKGDGISPVTLPLSDLENSIVGWESQDDPEMPLNFSAARKWVIVWALAAITFMSPFSSSVLAPAIEYINKDFHNTNPTNGPFPVSIYLLGYATGPLFLAPLSEIFGRAGVLTSSNVFFCLWHIGCALSPSLGLLVAFRFAAGIGGSGCMTLGGAIIGDLFPIEQRGIALSIWALGPLVGPTVGPLIGAFIAGSIGWRWSFWIVLIPSALITLILAIFLPETNHKVLLQRKVKRLSKELKRTDLKTCYDAEESGKVSQLSILRTGMLRPLKMLIFAPMIFIQSLYVSFIYGSVYLMYNSIPPTFETRYGWGTGISGLVFISIGVGYMVGLWAFSMLSDRTVVRLTKANGGTFNPEFRLTVMIWYSFLCPLAFFWYGWSAQVKTHWIVPILGLFPLGFGVIGVFMPTQAYIIDAYPSYAASGIAAFTVLRSVIAAFLPLCGPVLFDHLGVGWGSSVLGFVGVAMIPIPIAIFKFGARLREKYPLRL</sequence>
<evidence type="ECO:0000313" key="9">
    <source>
        <dbReference type="Proteomes" id="UP001369815"/>
    </source>
</evidence>
<dbReference type="EMBL" id="JBANMG010000001">
    <property type="protein sequence ID" value="KAK6957366.1"/>
    <property type="molecule type" value="Genomic_DNA"/>
</dbReference>
<feature type="transmembrane region" description="Helical" evidence="6">
    <location>
        <begin position="308"/>
        <end position="328"/>
    </location>
</feature>
<dbReference type="PROSITE" id="PS50850">
    <property type="entry name" value="MFS"/>
    <property type="match status" value="1"/>
</dbReference>
<comment type="subcellular location">
    <subcellularLocation>
        <location evidence="1">Membrane</location>
        <topology evidence="1">Multi-pass membrane protein</topology>
    </subcellularLocation>
</comment>
<comment type="caution">
    <text evidence="8">The sequence shown here is derived from an EMBL/GenBank/DDBJ whole genome shotgun (WGS) entry which is preliminary data.</text>
</comment>
<dbReference type="AlphaFoldDB" id="A0AAX6MXW4"/>
<evidence type="ECO:0000259" key="7">
    <source>
        <dbReference type="PROSITE" id="PS50850"/>
    </source>
</evidence>
<dbReference type="PANTHER" id="PTHR23502:SF33">
    <property type="entry name" value="MAJOR FACILITATOR SUPERFAMILY (MFS) PROFILE DOMAIN-CONTAINING PROTEIN-RELATED"/>
    <property type="match status" value="1"/>
</dbReference>
<dbReference type="Gene3D" id="1.20.1250.20">
    <property type="entry name" value="MFS general substrate transporter like domains"/>
    <property type="match status" value="1"/>
</dbReference>
<dbReference type="SUPFAM" id="SSF103473">
    <property type="entry name" value="MFS general substrate transporter"/>
    <property type="match status" value="1"/>
</dbReference>
<evidence type="ECO:0000256" key="4">
    <source>
        <dbReference type="ARBA" id="ARBA00023136"/>
    </source>
</evidence>
<dbReference type="PANTHER" id="PTHR23502">
    <property type="entry name" value="MAJOR FACILITATOR SUPERFAMILY"/>
    <property type="match status" value="1"/>
</dbReference>
<feature type="domain" description="Major facilitator superfamily (MFS) profile" evidence="7">
    <location>
        <begin position="234"/>
        <end position="670"/>
    </location>
</feature>
<accession>A0AAX6MXW4</accession>
<keyword evidence="9" id="KW-1185">Reference proteome</keyword>
<feature type="compositionally biased region" description="Basic and acidic residues" evidence="5">
    <location>
        <begin position="15"/>
        <end position="64"/>
    </location>
</feature>
<feature type="transmembrane region" description="Helical" evidence="6">
    <location>
        <begin position="606"/>
        <end position="626"/>
    </location>
</feature>
<dbReference type="InterPro" id="IPR011701">
    <property type="entry name" value="MFS"/>
</dbReference>
<feature type="compositionally biased region" description="Basic and acidic residues" evidence="5">
    <location>
        <begin position="101"/>
        <end position="110"/>
    </location>
</feature>
<organism evidence="8 9">
    <name type="scientific">Daldinia eschscholtzii</name>
    <dbReference type="NCBI Taxonomy" id="292717"/>
    <lineage>
        <taxon>Eukaryota</taxon>
        <taxon>Fungi</taxon>
        <taxon>Dikarya</taxon>
        <taxon>Ascomycota</taxon>
        <taxon>Pezizomycotina</taxon>
        <taxon>Sordariomycetes</taxon>
        <taxon>Xylariomycetidae</taxon>
        <taxon>Xylariales</taxon>
        <taxon>Hypoxylaceae</taxon>
        <taxon>Daldinia</taxon>
    </lineage>
</organism>
<dbReference type="GO" id="GO:0022857">
    <property type="term" value="F:transmembrane transporter activity"/>
    <property type="evidence" value="ECO:0007669"/>
    <property type="project" value="InterPro"/>
</dbReference>
<evidence type="ECO:0000313" key="8">
    <source>
        <dbReference type="EMBL" id="KAK6957366.1"/>
    </source>
</evidence>
<name>A0AAX6MXW4_9PEZI</name>
<dbReference type="FunFam" id="1.20.1250.20:FF:000011">
    <property type="entry name" value="MFS multidrug transporter, putative"/>
    <property type="match status" value="1"/>
</dbReference>
<reference evidence="8 9" key="1">
    <citation type="journal article" date="2024" name="Front Chem Biol">
        <title>Unveiling the potential of Daldinia eschscholtzii MFLUCC 19-0629 through bioactivity and bioinformatics studies for enhanced sustainable agriculture production.</title>
        <authorList>
            <person name="Brooks S."/>
            <person name="Weaver J.A."/>
            <person name="Klomchit A."/>
            <person name="Alharthi S.A."/>
            <person name="Onlamun T."/>
            <person name="Nurani R."/>
            <person name="Vong T.K."/>
            <person name="Alberti F."/>
            <person name="Greco C."/>
        </authorList>
    </citation>
    <scope>NUCLEOTIDE SEQUENCE [LARGE SCALE GENOMIC DNA]</scope>
    <source>
        <strain evidence="8">MFLUCC 19-0629</strain>
    </source>
</reference>
<feature type="transmembrane region" description="Helical" evidence="6">
    <location>
        <begin position="573"/>
        <end position="594"/>
    </location>
</feature>
<feature type="transmembrane region" description="Helical" evidence="6">
    <location>
        <begin position="334"/>
        <end position="353"/>
    </location>
</feature>
<feature type="region of interest" description="Disordered" evidence="5">
    <location>
        <begin position="165"/>
        <end position="201"/>
    </location>
</feature>
<protein>
    <recommendedName>
        <fullName evidence="7">Major facilitator superfamily (MFS) profile domain-containing protein</fullName>
    </recommendedName>
</protein>
<keyword evidence="4 6" id="KW-0472">Membrane</keyword>
<proteinExistence type="predicted"/>
<feature type="transmembrane region" description="Helical" evidence="6">
    <location>
        <begin position="232"/>
        <end position="256"/>
    </location>
</feature>
<evidence type="ECO:0000256" key="6">
    <source>
        <dbReference type="SAM" id="Phobius"/>
    </source>
</evidence>
<evidence type="ECO:0000256" key="3">
    <source>
        <dbReference type="ARBA" id="ARBA00022989"/>
    </source>
</evidence>
<dbReference type="InterPro" id="IPR020846">
    <property type="entry name" value="MFS_dom"/>
</dbReference>
<gene>
    <name evidence="8" type="ORF">Daesc_000150</name>
</gene>
<evidence type="ECO:0000256" key="2">
    <source>
        <dbReference type="ARBA" id="ARBA00022692"/>
    </source>
</evidence>
<feature type="region of interest" description="Disordered" evidence="5">
    <location>
        <begin position="1"/>
        <end position="125"/>
    </location>
</feature>
<feature type="transmembrane region" description="Helical" evidence="6">
    <location>
        <begin position="389"/>
        <end position="410"/>
    </location>
</feature>
<feature type="transmembrane region" description="Helical" evidence="6">
    <location>
        <begin position="463"/>
        <end position="487"/>
    </location>
</feature>
<keyword evidence="2 6" id="KW-0812">Transmembrane</keyword>
<feature type="transmembrane region" description="Helical" evidence="6">
    <location>
        <begin position="646"/>
        <end position="665"/>
    </location>
</feature>
<dbReference type="Pfam" id="PF07690">
    <property type="entry name" value="MFS_1"/>
    <property type="match status" value="1"/>
</dbReference>
<feature type="compositionally biased region" description="Basic and acidic residues" evidence="5">
    <location>
        <begin position="78"/>
        <end position="87"/>
    </location>
</feature>
<feature type="transmembrane region" description="Helical" evidence="6">
    <location>
        <begin position="507"/>
        <end position="527"/>
    </location>
</feature>